<dbReference type="SUPFAM" id="SSF51556">
    <property type="entry name" value="Metallo-dependent hydrolases"/>
    <property type="match status" value="1"/>
</dbReference>
<accession>A0A3Q9IUQ6</accession>
<dbReference type="InterPro" id="IPR006680">
    <property type="entry name" value="Amidohydro-rel"/>
</dbReference>
<comment type="similarity">
    <text evidence="1 6">Belongs to the metallo-dependent hydrolases superfamily. Adenine deaminase family.</text>
</comment>
<dbReference type="OrthoDB" id="9775607at2"/>
<evidence type="ECO:0000256" key="4">
    <source>
        <dbReference type="ARBA" id="ARBA00023211"/>
    </source>
</evidence>
<comment type="cofactor">
    <cofactor evidence="6">
        <name>Mn(2+)</name>
        <dbReference type="ChEBI" id="CHEBI:29035"/>
    </cofactor>
</comment>
<dbReference type="InterPro" id="IPR006679">
    <property type="entry name" value="Adenine_deam"/>
</dbReference>
<feature type="domain" description="Adenine deaminase C-terminal" evidence="8">
    <location>
        <begin position="370"/>
        <end position="534"/>
    </location>
</feature>
<evidence type="ECO:0000256" key="3">
    <source>
        <dbReference type="ARBA" id="ARBA00022801"/>
    </source>
</evidence>
<dbReference type="PANTHER" id="PTHR11113">
    <property type="entry name" value="N-ACETYLGLUCOSAMINE-6-PHOSPHATE DEACETYLASE"/>
    <property type="match status" value="1"/>
</dbReference>
<dbReference type="Gene3D" id="3.20.20.140">
    <property type="entry name" value="Metal-dependent hydrolases"/>
    <property type="match status" value="1"/>
</dbReference>
<dbReference type="Pfam" id="PF01979">
    <property type="entry name" value="Amidohydro_1"/>
    <property type="match status" value="1"/>
</dbReference>
<dbReference type="Gene3D" id="2.30.40.10">
    <property type="entry name" value="Urease, subunit C, domain 1"/>
    <property type="match status" value="1"/>
</dbReference>
<sequence length="538" mass="59297">MEIVEGNLIDIENREFYPCAIFISEGKIINIERNSNSYDQYISPGFIDAHVHVESSMLMPVEFSKLVIPNGTVGVVADPHEIANVLGVEGVKLMIDNGEKAPLKFFWGIPSCVPATPFDKPGSILSVEDTDKLAKTGKFILLSEVMNVPGVINNDPDVIGKIEIAKKYQLKIDGHAPELTGDSLSSYIAHGIETDHESSTIEEAEEKISKGMYIMIREGSAAKNYDALKSLIATRTDRVMFCTDDSHADDLLNKGHINKIIRKALADGYGIFDILQIACLNPVHFYNLNIGTLHVGDDADFIILDDIESLNVRSTYIKGKVVYGENNSKSNPVYDVPLLNKFHHDEISLSDLHTNVFGDVACIQVRPDSILTDSKILHFNEKIEGFQSDLDKDILKIVYLNRYFNSKPQIGFISGIGLKRGAFASSISHDSHNIIAVGCTDQDLMLAINELIKEKGGLVVNEAGELHSLPLPIGGIISDKSGREVASCYMELNEILSKMGTPLKSPFMTLSFMALIVIPTLKIGEKGIFDFEKFDFVS</sequence>
<reference evidence="9 10" key="1">
    <citation type="submission" date="2018-10" db="EMBL/GenBank/DDBJ databases">
        <title>Butyricimonas faecalis sp. nov., isolated from human faeces and emended description of the genus Butyricimonas.</title>
        <authorList>
            <person name="Le Roy T."/>
            <person name="Van der Smissen P."/>
            <person name="Paquot A."/>
            <person name="Delzenne N."/>
            <person name="Muccioli G."/>
            <person name="Collet J.-F."/>
            <person name="Cani P.D."/>
        </authorList>
    </citation>
    <scope>NUCLEOTIDE SEQUENCE [LARGE SCALE GENOMIC DNA]</scope>
    <source>
        <strain evidence="9 10">H184</strain>
    </source>
</reference>
<dbReference type="HAMAP" id="MF_01518">
    <property type="entry name" value="Adenine_deamin"/>
    <property type="match status" value="1"/>
</dbReference>
<keyword evidence="4 6" id="KW-0464">Manganese</keyword>
<dbReference type="PANTHER" id="PTHR11113:SF2">
    <property type="entry name" value="ADENINE DEAMINASE"/>
    <property type="match status" value="1"/>
</dbReference>
<dbReference type="EC" id="3.5.4.2" evidence="2 6"/>
<evidence type="ECO:0000259" key="7">
    <source>
        <dbReference type="Pfam" id="PF01979"/>
    </source>
</evidence>
<protein>
    <recommendedName>
        <fullName evidence="2 6">Adenine deaminase</fullName>
        <shortName evidence="6">Adenase</shortName>
        <shortName evidence="6">Adenine aminase</shortName>
        <ecNumber evidence="2 6">3.5.4.2</ecNumber>
    </recommendedName>
</protein>
<feature type="domain" description="Amidohydrolase-related" evidence="7">
    <location>
        <begin position="41"/>
        <end position="322"/>
    </location>
</feature>
<evidence type="ECO:0000313" key="9">
    <source>
        <dbReference type="EMBL" id="AZS30397.1"/>
    </source>
</evidence>
<organism evidence="9 10">
    <name type="scientific">Butyricimonas faecalis</name>
    <dbReference type="NCBI Taxonomy" id="2093856"/>
    <lineage>
        <taxon>Bacteria</taxon>
        <taxon>Pseudomonadati</taxon>
        <taxon>Bacteroidota</taxon>
        <taxon>Bacteroidia</taxon>
        <taxon>Bacteroidales</taxon>
        <taxon>Odoribacteraceae</taxon>
        <taxon>Butyricimonas</taxon>
    </lineage>
</organism>
<dbReference type="InterPro" id="IPR032466">
    <property type="entry name" value="Metal_Hydrolase"/>
</dbReference>
<dbReference type="InterPro" id="IPR026912">
    <property type="entry name" value="Adenine_deam_C"/>
</dbReference>
<keyword evidence="10" id="KW-1185">Reference proteome</keyword>
<dbReference type="RefSeq" id="WP_127075206.1">
    <property type="nucleotide sequence ID" value="NZ_CP032819.1"/>
</dbReference>
<dbReference type="AlphaFoldDB" id="A0A3Q9IUQ6"/>
<dbReference type="GO" id="GO:0000034">
    <property type="term" value="F:adenine deaminase activity"/>
    <property type="evidence" value="ECO:0007669"/>
    <property type="project" value="UniProtKB-UniRule"/>
</dbReference>
<comment type="catalytic activity">
    <reaction evidence="5 6">
        <text>adenine + H2O + H(+) = hypoxanthine + NH4(+)</text>
        <dbReference type="Rhea" id="RHEA:23688"/>
        <dbReference type="ChEBI" id="CHEBI:15377"/>
        <dbReference type="ChEBI" id="CHEBI:15378"/>
        <dbReference type="ChEBI" id="CHEBI:16708"/>
        <dbReference type="ChEBI" id="CHEBI:17368"/>
        <dbReference type="ChEBI" id="CHEBI:28938"/>
        <dbReference type="EC" id="3.5.4.2"/>
    </reaction>
</comment>
<dbReference type="CDD" id="cd01295">
    <property type="entry name" value="AdeC"/>
    <property type="match status" value="1"/>
</dbReference>
<name>A0A3Q9IUQ6_9BACT</name>
<dbReference type="GO" id="GO:0006146">
    <property type="term" value="P:adenine catabolic process"/>
    <property type="evidence" value="ECO:0007669"/>
    <property type="project" value="InterPro"/>
</dbReference>
<evidence type="ECO:0000256" key="1">
    <source>
        <dbReference type="ARBA" id="ARBA00006773"/>
    </source>
</evidence>
<dbReference type="SUPFAM" id="SSF51338">
    <property type="entry name" value="Composite domain of metallo-dependent hydrolases"/>
    <property type="match status" value="1"/>
</dbReference>
<dbReference type="NCBIfam" id="TIGR01178">
    <property type="entry name" value="ade"/>
    <property type="match status" value="1"/>
</dbReference>
<gene>
    <name evidence="6 9" type="primary">ade</name>
    <name evidence="9" type="ORF">D8S85_13125</name>
</gene>
<evidence type="ECO:0000259" key="8">
    <source>
        <dbReference type="Pfam" id="PF13382"/>
    </source>
</evidence>
<evidence type="ECO:0000256" key="6">
    <source>
        <dbReference type="HAMAP-Rule" id="MF_01518"/>
    </source>
</evidence>
<keyword evidence="3 6" id="KW-0378">Hydrolase</keyword>
<dbReference type="Proteomes" id="UP000270673">
    <property type="component" value="Chromosome"/>
</dbReference>
<evidence type="ECO:0000256" key="2">
    <source>
        <dbReference type="ARBA" id="ARBA00012782"/>
    </source>
</evidence>
<dbReference type="EMBL" id="CP032819">
    <property type="protein sequence ID" value="AZS30397.1"/>
    <property type="molecule type" value="Genomic_DNA"/>
</dbReference>
<evidence type="ECO:0000256" key="5">
    <source>
        <dbReference type="ARBA" id="ARBA00047720"/>
    </source>
</evidence>
<dbReference type="Pfam" id="PF13382">
    <property type="entry name" value="Adenine_deam_C"/>
    <property type="match status" value="1"/>
</dbReference>
<proteinExistence type="inferred from homology"/>
<dbReference type="KEGG" id="buy:D8S85_13125"/>
<dbReference type="InterPro" id="IPR011059">
    <property type="entry name" value="Metal-dep_hydrolase_composite"/>
</dbReference>
<evidence type="ECO:0000313" key="10">
    <source>
        <dbReference type="Proteomes" id="UP000270673"/>
    </source>
</evidence>